<protein>
    <submittedName>
        <fullName evidence="1">Uncharacterized protein</fullName>
    </submittedName>
</protein>
<comment type="caution">
    <text evidence="1">The sequence shown here is derived from an EMBL/GenBank/DDBJ whole genome shotgun (WGS) entry which is preliminary data.</text>
</comment>
<reference evidence="2" key="2">
    <citation type="submission" date="2016-02" db="EMBL/GenBank/DDBJ databases">
        <title>Genome sequencing of Aspergillus luchuensis NBRC 4314.</title>
        <authorList>
            <person name="Yamada O."/>
        </authorList>
    </citation>
    <scope>NUCLEOTIDE SEQUENCE [LARGE SCALE GENOMIC DNA]</scope>
    <source>
        <strain evidence="2">RIB 2604</strain>
    </source>
</reference>
<sequence length="429" mass="46051">MDFHVRSLHASSRRRLANALASWKKGGLTTMQRNLAQQNLAQQQVRDALCENLAEAGVAVELISWGDGDHPAFQATTGGLISPTEDGIQYAPAAGLVPSVHAEYPQLNLAHLDLSPSGKEPRSAARKIYKGIASTSTSLNSSDRHLETDLVEQHGRVLIPRLLADASLDAENALQAQLPGIIPARLSEIQEELTPQNSAGTAQWVAVSEAIMTAPPRLQWAIGRRGQSHFLATNPAPGVIGSGDAFSVIGFRGPNDLVDVRDSALRRALVLVDQWLDLETFVVVPERDDLRGNARCTTLTGISRSVSLSIRNTGSRGGLGLVFTSITNTPSLPHLVTSMEPRGQIVTINADPRAEEALRTLTSQHGMVRPWASLKPKGPSLQDAHRAVLQTLENSPMTLPAPPASSQYSVSNLDLILQSEQVILSIAPD</sequence>
<dbReference type="EMBL" id="BCWF01000005">
    <property type="protein sequence ID" value="GAT19418.1"/>
    <property type="molecule type" value="Genomic_DNA"/>
</dbReference>
<name>A0A146EZF9_ASPKA</name>
<gene>
    <name evidence="1" type="ORF">RIB2604_00500220</name>
</gene>
<organism evidence="1 2">
    <name type="scientific">Aspergillus kawachii</name>
    <name type="common">White koji mold</name>
    <name type="synonym">Aspergillus awamori var. kawachi</name>
    <dbReference type="NCBI Taxonomy" id="1069201"/>
    <lineage>
        <taxon>Eukaryota</taxon>
        <taxon>Fungi</taxon>
        <taxon>Dikarya</taxon>
        <taxon>Ascomycota</taxon>
        <taxon>Pezizomycotina</taxon>
        <taxon>Eurotiomycetes</taxon>
        <taxon>Eurotiomycetidae</taxon>
        <taxon>Eurotiales</taxon>
        <taxon>Aspergillaceae</taxon>
        <taxon>Aspergillus</taxon>
        <taxon>Aspergillus subgen. Circumdati</taxon>
    </lineage>
</organism>
<evidence type="ECO:0000313" key="2">
    <source>
        <dbReference type="Proteomes" id="UP000075230"/>
    </source>
</evidence>
<dbReference type="Proteomes" id="UP000075230">
    <property type="component" value="Unassembled WGS sequence"/>
</dbReference>
<evidence type="ECO:0000313" key="1">
    <source>
        <dbReference type="EMBL" id="GAT19418.1"/>
    </source>
</evidence>
<accession>A0A146EZF9</accession>
<reference evidence="1 2" key="1">
    <citation type="journal article" date="2016" name="DNA Res.">
        <title>Genome sequence of Aspergillus luchuensis NBRC 4314.</title>
        <authorList>
            <person name="Yamada O."/>
            <person name="Machida M."/>
            <person name="Hosoyama A."/>
            <person name="Goto M."/>
            <person name="Takahashi T."/>
            <person name="Futagami T."/>
            <person name="Yamagata Y."/>
            <person name="Takeuchi M."/>
            <person name="Kobayashi T."/>
            <person name="Koike H."/>
            <person name="Abe K."/>
            <person name="Asai K."/>
            <person name="Arita M."/>
            <person name="Fujita N."/>
            <person name="Fukuda K."/>
            <person name="Higa K."/>
            <person name="Horikawa H."/>
            <person name="Ishikawa T."/>
            <person name="Jinno K."/>
            <person name="Kato Y."/>
            <person name="Kirimura K."/>
            <person name="Mizutani O."/>
            <person name="Nakasone K."/>
            <person name="Sano M."/>
            <person name="Shiraishi Y."/>
            <person name="Tsukahara M."/>
            <person name="Gomi K."/>
        </authorList>
    </citation>
    <scope>NUCLEOTIDE SEQUENCE [LARGE SCALE GENOMIC DNA]</scope>
    <source>
        <strain evidence="1 2">RIB 2604</strain>
    </source>
</reference>
<proteinExistence type="predicted"/>
<dbReference type="AlphaFoldDB" id="A0A146EZF9"/>